<feature type="signal peptide" evidence="2">
    <location>
        <begin position="1"/>
        <end position="24"/>
    </location>
</feature>
<evidence type="ECO:0000256" key="2">
    <source>
        <dbReference type="SAM" id="SignalP"/>
    </source>
</evidence>
<evidence type="ECO:0000259" key="3">
    <source>
        <dbReference type="Pfam" id="PF05617"/>
    </source>
</evidence>
<keyword evidence="1 2" id="KW-0732">Signal</keyword>
<reference evidence="5" key="2">
    <citation type="submission" date="2025-08" db="UniProtKB">
        <authorList>
            <consortium name="RefSeq"/>
        </authorList>
    </citation>
    <scope>IDENTIFICATION</scope>
    <source>
        <tissue evidence="5">Leaf</tissue>
    </source>
</reference>
<reference evidence="4" key="1">
    <citation type="journal article" date="2014" name="Nat. Commun.">
        <title>The emerging biofuel crop Camelina sativa retains a highly undifferentiated hexaploid genome structure.</title>
        <authorList>
            <person name="Kagale S."/>
            <person name="Koh C."/>
            <person name="Nixon J."/>
            <person name="Bollina V."/>
            <person name="Clarke W.E."/>
            <person name="Tuteja R."/>
            <person name="Spillane C."/>
            <person name="Robinson S.J."/>
            <person name="Links M.G."/>
            <person name="Clarke C."/>
            <person name="Higgins E.E."/>
            <person name="Huebert T."/>
            <person name="Sharpe A.G."/>
            <person name="Parkin I.A."/>
        </authorList>
    </citation>
    <scope>NUCLEOTIDE SEQUENCE [LARGE SCALE GENOMIC DNA]</scope>
    <source>
        <strain evidence="4">cv. DH55</strain>
    </source>
</reference>
<evidence type="ECO:0000313" key="4">
    <source>
        <dbReference type="Proteomes" id="UP000694864"/>
    </source>
</evidence>
<dbReference type="Pfam" id="PF05617">
    <property type="entry name" value="Prolamin_like"/>
    <property type="match status" value="1"/>
</dbReference>
<feature type="domain" description="Prolamin-like" evidence="3">
    <location>
        <begin position="87"/>
        <end position="158"/>
    </location>
</feature>
<accession>A0ABM0UT32</accession>
<dbReference type="RefSeq" id="XP_010445881.1">
    <property type="nucleotide sequence ID" value="XM_010447579.1"/>
</dbReference>
<dbReference type="GeneID" id="104728618"/>
<evidence type="ECO:0000313" key="5">
    <source>
        <dbReference type="RefSeq" id="XP_010445881.1"/>
    </source>
</evidence>
<keyword evidence="4" id="KW-1185">Reference proteome</keyword>
<proteinExistence type="predicted"/>
<sequence length="253" mass="28513">MAKSLLMVMMVSIVMFYMVRPTFSQIINPYTDEVLEDVADSPTSDFEIYVESPDEAPLEEADSPAMEYDTELASHYSHKQLDFLDACIEKQGKKCGGQVFKNMFAETPQITDECCHHVLKIGKDCHLVWVKFIFTSYEHKSFASKGIPKSKQSWNDCVRRVGSNIGAPVSWEMSRNNTNNIDGDRVPKTSAETPEELALRLAKELENTKLTSSSMENVRQNLLGNRSIHMGIPPLASQGMMPDKFDDKVGFKT</sequence>
<organism evidence="4 5">
    <name type="scientific">Camelina sativa</name>
    <name type="common">False flax</name>
    <name type="synonym">Myagrum sativum</name>
    <dbReference type="NCBI Taxonomy" id="90675"/>
    <lineage>
        <taxon>Eukaryota</taxon>
        <taxon>Viridiplantae</taxon>
        <taxon>Streptophyta</taxon>
        <taxon>Embryophyta</taxon>
        <taxon>Tracheophyta</taxon>
        <taxon>Spermatophyta</taxon>
        <taxon>Magnoliopsida</taxon>
        <taxon>eudicotyledons</taxon>
        <taxon>Gunneridae</taxon>
        <taxon>Pentapetalae</taxon>
        <taxon>rosids</taxon>
        <taxon>malvids</taxon>
        <taxon>Brassicales</taxon>
        <taxon>Brassicaceae</taxon>
        <taxon>Camelineae</taxon>
        <taxon>Camelina</taxon>
    </lineage>
</organism>
<name>A0ABM0UT32_CAMSA</name>
<dbReference type="Proteomes" id="UP000694864">
    <property type="component" value="Chromosome 11"/>
</dbReference>
<evidence type="ECO:0000256" key="1">
    <source>
        <dbReference type="ARBA" id="ARBA00022729"/>
    </source>
</evidence>
<dbReference type="InterPro" id="IPR040220">
    <property type="entry name" value="DD11"/>
</dbReference>
<protein>
    <submittedName>
        <fullName evidence="5">Uncharacterized protein LOC104728618</fullName>
    </submittedName>
</protein>
<dbReference type="PANTHER" id="PTHR31207">
    <property type="entry name" value="ECA1 GAMETOGENESIS FAMILY PROTEIN (DUF784)-RELATED-RELATED"/>
    <property type="match status" value="1"/>
</dbReference>
<gene>
    <name evidence="5" type="primary">LOC104728618</name>
</gene>
<dbReference type="InterPro" id="IPR008502">
    <property type="entry name" value="Prolamin-like"/>
</dbReference>
<feature type="chain" id="PRO_5046414386" evidence="2">
    <location>
        <begin position="25"/>
        <end position="253"/>
    </location>
</feature>
<dbReference type="PANTHER" id="PTHR31207:SF23">
    <property type="entry name" value="DOWNREGULATED IN DIF1 18-RELATED"/>
    <property type="match status" value="1"/>
</dbReference>